<evidence type="ECO:0000256" key="1">
    <source>
        <dbReference type="SAM" id="MobiDB-lite"/>
    </source>
</evidence>
<keyword evidence="3" id="KW-1185">Reference proteome</keyword>
<comment type="caution">
    <text evidence="2">The sequence shown here is derived from an EMBL/GenBank/DDBJ whole genome shotgun (WGS) entry which is preliminary data.</text>
</comment>
<evidence type="ECO:0000313" key="2">
    <source>
        <dbReference type="EMBL" id="GFO61682.1"/>
    </source>
</evidence>
<reference evidence="3" key="1">
    <citation type="submission" date="2020-06" db="EMBL/GenBank/DDBJ databases">
        <title>Draft genomic sequence of Geomonas sp. Red330.</title>
        <authorList>
            <person name="Itoh H."/>
            <person name="Zhenxing X."/>
            <person name="Ushijima N."/>
            <person name="Masuda Y."/>
            <person name="Shiratori Y."/>
            <person name="Senoo K."/>
        </authorList>
    </citation>
    <scope>NUCLEOTIDE SEQUENCE [LARGE SCALE GENOMIC DNA]</scope>
    <source>
        <strain evidence="3">Red330</strain>
    </source>
</reference>
<dbReference type="EMBL" id="BLXX01000017">
    <property type="protein sequence ID" value="GFO61682.1"/>
    <property type="molecule type" value="Genomic_DNA"/>
</dbReference>
<organism evidence="2 3">
    <name type="scientific">Geomonas silvestris</name>
    <dbReference type="NCBI Taxonomy" id="2740184"/>
    <lineage>
        <taxon>Bacteria</taxon>
        <taxon>Pseudomonadati</taxon>
        <taxon>Thermodesulfobacteriota</taxon>
        <taxon>Desulfuromonadia</taxon>
        <taxon>Geobacterales</taxon>
        <taxon>Geobacteraceae</taxon>
        <taxon>Geomonas</taxon>
    </lineage>
</organism>
<accession>A0A6V8MP46</accession>
<proteinExistence type="predicted"/>
<dbReference type="Proteomes" id="UP000556026">
    <property type="component" value="Unassembled WGS sequence"/>
</dbReference>
<dbReference type="Pfam" id="PF13195">
    <property type="entry name" value="DUF4011"/>
    <property type="match status" value="1"/>
</dbReference>
<evidence type="ECO:0008006" key="4">
    <source>
        <dbReference type="Google" id="ProtNLM"/>
    </source>
</evidence>
<dbReference type="InterPro" id="IPR025103">
    <property type="entry name" value="DUF4011"/>
</dbReference>
<dbReference type="AlphaFoldDB" id="A0A6V8MP46"/>
<gene>
    <name evidence="2" type="ORF">GMST_40070</name>
</gene>
<name>A0A6V8MP46_9BACT</name>
<protein>
    <recommendedName>
        <fullName evidence="4">DUF4011 domain-containing protein</fullName>
    </recommendedName>
</protein>
<sequence>MPHTEEQPVYQTEEISNDLFSGNLSIEQALQRLRTRLLDLSTRNRLLSFRHPKGRSLQFVDQPNLNLVFTRLLDGKDILLKWIPDPPPLLYTNKRPDPKSHAESLGVDVETRFSPESCRSSANKHTPRLQALYYPADLDKMCRKIRSEARTIIEETGTNMLYLVFGFLEFYERDDVEKPALSPLIAVPVTLERVKIDPDTRTYIYALSYSGEDVHENQTLREKLSQDFALQLPELEEDDEPGDYFKKIEKAIENLISANLPLSATTPQGDDQCKQSQRSGEAA</sequence>
<evidence type="ECO:0000313" key="3">
    <source>
        <dbReference type="Proteomes" id="UP000556026"/>
    </source>
</evidence>
<feature type="region of interest" description="Disordered" evidence="1">
    <location>
        <begin position="261"/>
        <end position="283"/>
    </location>
</feature>